<sequence length="150" mass="15651">MATTTGAMSGAYGKIEIQYDGSGGFIDISGSAQSVETTTVKRMYGKAYPLDSDTPKNTYGKQEGSEMTVNVIYTEDATEGYQRALASFTVAGGEDIEIKLTPGGSAGGADIYSTAIGRIISIDYPGFDGSKGDPVMCSFTIAVELITHTA</sequence>
<evidence type="ECO:0000313" key="1">
    <source>
        <dbReference type="EMBL" id="CAB4179003.1"/>
    </source>
</evidence>
<evidence type="ECO:0000313" key="4">
    <source>
        <dbReference type="EMBL" id="CAB4217401.1"/>
    </source>
</evidence>
<protein>
    <recommendedName>
        <fullName evidence="7">Tail tube protein</fullName>
    </recommendedName>
</protein>
<evidence type="ECO:0008006" key="7">
    <source>
        <dbReference type="Google" id="ProtNLM"/>
    </source>
</evidence>
<evidence type="ECO:0000313" key="2">
    <source>
        <dbReference type="EMBL" id="CAB4185114.1"/>
    </source>
</evidence>
<gene>
    <name evidence="1" type="ORF">UFOVP1029_22</name>
    <name evidence="2" type="ORF">UFOVP1129_22</name>
    <name evidence="3" type="ORF">UFOVP1188_22</name>
    <name evidence="4" type="ORF">UFOVP1490_25</name>
    <name evidence="6" type="ORF">UFOVP1576_22</name>
    <name evidence="5" type="ORF">UFOVP1633_22</name>
</gene>
<evidence type="ECO:0000313" key="5">
    <source>
        <dbReference type="EMBL" id="CAB4220428.1"/>
    </source>
</evidence>
<evidence type="ECO:0000313" key="6">
    <source>
        <dbReference type="EMBL" id="CAB5230480.1"/>
    </source>
</evidence>
<dbReference type="EMBL" id="LR796972">
    <property type="protein sequence ID" value="CAB4179003.1"/>
    <property type="molecule type" value="Genomic_DNA"/>
</dbReference>
<name>A0A6J5SS66_9CAUD</name>
<dbReference type="EMBL" id="LR797136">
    <property type="protein sequence ID" value="CAB4189371.1"/>
    <property type="molecule type" value="Genomic_DNA"/>
</dbReference>
<evidence type="ECO:0000313" key="3">
    <source>
        <dbReference type="EMBL" id="CAB4189371.1"/>
    </source>
</evidence>
<dbReference type="EMBL" id="LR797444">
    <property type="protein sequence ID" value="CAB4217401.1"/>
    <property type="molecule type" value="Genomic_DNA"/>
</dbReference>
<accession>A0A6J5SS66</accession>
<reference evidence="4" key="1">
    <citation type="submission" date="2020-05" db="EMBL/GenBank/DDBJ databases">
        <authorList>
            <person name="Chiriac C."/>
            <person name="Salcher M."/>
            <person name="Ghai R."/>
            <person name="Kavagutti S V."/>
        </authorList>
    </citation>
    <scope>NUCLEOTIDE SEQUENCE</scope>
</reference>
<proteinExistence type="predicted"/>
<dbReference type="EMBL" id="LR797077">
    <property type="protein sequence ID" value="CAB4185114.1"/>
    <property type="molecule type" value="Genomic_DNA"/>
</dbReference>
<dbReference type="EMBL" id="LR797495">
    <property type="protein sequence ID" value="CAB4220428.1"/>
    <property type="molecule type" value="Genomic_DNA"/>
</dbReference>
<dbReference type="EMBL" id="LR798420">
    <property type="protein sequence ID" value="CAB5230480.1"/>
    <property type="molecule type" value="Genomic_DNA"/>
</dbReference>
<organism evidence="4">
    <name type="scientific">uncultured Caudovirales phage</name>
    <dbReference type="NCBI Taxonomy" id="2100421"/>
    <lineage>
        <taxon>Viruses</taxon>
        <taxon>Duplodnaviria</taxon>
        <taxon>Heunggongvirae</taxon>
        <taxon>Uroviricota</taxon>
        <taxon>Caudoviricetes</taxon>
        <taxon>Peduoviridae</taxon>
        <taxon>Maltschvirus</taxon>
        <taxon>Maltschvirus maltsch</taxon>
    </lineage>
</organism>